<organism evidence="6 7">
    <name type="scientific">Thelephora terrestris</name>
    <dbReference type="NCBI Taxonomy" id="56493"/>
    <lineage>
        <taxon>Eukaryota</taxon>
        <taxon>Fungi</taxon>
        <taxon>Dikarya</taxon>
        <taxon>Basidiomycota</taxon>
        <taxon>Agaricomycotina</taxon>
        <taxon>Agaricomycetes</taxon>
        <taxon>Thelephorales</taxon>
        <taxon>Thelephoraceae</taxon>
        <taxon>Thelephora</taxon>
    </lineage>
</organism>
<sequence>MTRAECNYCRKEAERSELKKCSRCQYLLYCSKECQTRSWNSTHKYNCQKRSAVHEEGDKNSAREEKNLTSWLNAWTASLTTTAAAALDLVNHESDYLLNHCLYIQLKKTGEKTEARRFTIDEICVSHVEPLRKEYPELASMLADPPELIGQRVRFLVAVKNKNGEVERARARVWTDGNIDTVWRKMGKEASQMVAKGFLTGLVSAVEVGDMEVIPKTMSVGGY</sequence>
<evidence type="ECO:0000256" key="2">
    <source>
        <dbReference type="ARBA" id="ARBA00022771"/>
    </source>
</evidence>
<keyword evidence="2 4" id="KW-0863">Zinc-finger</keyword>
<keyword evidence="3" id="KW-0862">Zinc</keyword>
<feature type="domain" description="MYND-type" evidence="5">
    <location>
        <begin position="6"/>
        <end position="47"/>
    </location>
</feature>
<reference evidence="6" key="2">
    <citation type="submission" date="2020-11" db="EMBL/GenBank/DDBJ databases">
        <authorList>
            <consortium name="DOE Joint Genome Institute"/>
            <person name="Kuo A."/>
            <person name="Miyauchi S."/>
            <person name="Kiss E."/>
            <person name="Drula E."/>
            <person name="Kohler A."/>
            <person name="Sanchez-Garcia M."/>
            <person name="Andreopoulos B."/>
            <person name="Barry K.W."/>
            <person name="Bonito G."/>
            <person name="Buee M."/>
            <person name="Carver A."/>
            <person name="Chen C."/>
            <person name="Cichocki N."/>
            <person name="Clum A."/>
            <person name="Culley D."/>
            <person name="Crous P.W."/>
            <person name="Fauchery L."/>
            <person name="Girlanda M."/>
            <person name="Hayes R."/>
            <person name="Keri Z."/>
            <person name="Labutti K."/>
            <person name="Lipzen A."/>
            <person name="Lombard V."/>
            <person name="Magnuson J."/>
            <person name="Maillard F."/>
            <person name="Morin E."/>
            <person name="Murat C."/>
            <person name="Nolan M."/>
            <person name="Ohm R."/>
            <person name="Pangilinan J."/>
            <person name="Pereira M."/>
            <person name="Perotto S."/>
            <person name="Peter M."/>
            <person name="Riley R."/>
            <person name="Sitrit Y."/>
            <person name="Stielow B."/>
            <person name="Szollosi G."/>
            <person name="Zifcakova L."/>
            <person name="Stursova M."/>
            <person name="Spatafora J.W."/>
            <person name="Tedersoo L."/>
            <person name="Vaario L.-M."/>
            <person name="Yamada A."/>
            <person name="Yan M."/>
            <person name="Wang P."/>
            <person name="Xu J."/>
            <person name="Bruns T."/>
            <person name="Baldrian P."/>
            <person name="Vilgalys R."/>
            <person name="Henrissat B."/>
            <person name="Grigoriev I.V."/>
            <person name="Hibbett D."/>
            <person name="Nagy L.G."/>
            <person name="Martin F.M."/>
        </authorList>
    </citation>
    <scope>NUCLEOTIDE SEQUENCE</scope>
    <source>
        <strain evidence="6">UH-Tt-Lm1</strain>
    </source>
</reference>
<gene>
    <name evidence="6" type="ORF">BJ322DRAFT_1044135</name>
</gene>
<dbReference type="OrthoDB" id="9922773at2759"/>
<dbReference type="Pfam" id="PF01753">
    <property type="entry name" value="zf-MYND"/>
    <property type="match status" value="1"/>
</dbReference>
<evidence type="ECO:0000313" key="6">
    <source>
        <dbReference type="EMBL" id="KAF9789775.1"/>
    </source>
</evidence>
<dbReference type="AlphaFoldDB" id="A0A9P6HMY5"/>
<dbReference type="PROSITE" id="PS50865">
    <property type="entry name" value="ZF_MYND_2"/>
    <property type="match status" value="1"/>
</dbReference>
<evidence type="ECO:0000259" key="5">
    <source>
        <dbReference type="PROSITE" id="PS50865"/>
    </source>
</evidence>
<dbReference type="PROSITE" id="PS01360">
    <property type="entry name" value="ZF_MYND_1"/>
    <property type="match status" value="1"/>
</dbReference>
<keyword evidence="1" id="KW-0479">Metal-binding</keyword>
<evidence type="ECO:0000256" key="1">
    <source>
        <dbReference type="ARBA" id="ARBA00022723"/>
    </source>
</evidence>
<comment type="caution">
    <text evidence="6">The sequence shown here is derived from an EMBL/GenBank/DDBJ whole genome shotgun (WGS) entry which is preliminary data.</text>
</comment>
<dbReference type="GO" id="GO:0008270">
    <property type="term" value="F:zinc ion binding"/>
    <property type="evidence" value="ECO:0007669"/>
    <property type="project" value="UniProtKB-KW"/>
</dbReference>
<evidence type="ECO:0000256" key="4">
    <source>
        <dbReference type="PROSITE-ProRule" id="PRU00134"/>
    </source>
</evidence>
<dbReference type="EMBL" id="WIUZ02000003">
    <property type="protein sequence ID" value="KAF9789775.1"/>
    <property type="molecule type" value="Genomic_DNA"/>
</dbReference>
<name>A0A9P6HMY5_9AGAM</name>
<dbReference type="Proteomes" id="UP000736335">
    <property type="component" value="Unassembled WGS sequence"/>
</dbReference>
<evidence type="ECO:0000256" key="3">
    <source>
        <dbReference type="ARBA" id="ARBA00022833"/>
    </source>
</evidence>
<proteinExistence type="predicted"/>
<dbReference type="Gene3D" id="6.10.140.2220">
    <property type="match status" value="1"/>
</dbReference>
<keyword evidence="7" id="KW-1185">Reference proteome</keyword>
<evidence type="ECO:0000313" key="7">
    <source>
        <dbReference type="Proteomes" id="UP000736335"/>
    </source>
</evidence>
<reference evidence="6" key="1">
    <citation type="journal article" date="2020" name="Nat. Commun.">
        <title>Large-scale genome sequencing of mycorrhizal fungi provides insights into the early evolution of symbiotic traits.</title>
        <authorList>
            <person name="Miyauchi S."/>
            <person name="Kiss E."/>
            <person name="Kuo A."/>
            <person name="Drula E."/>
            <person name="Kohler A."/>
            <person name="Sanchez-Garcia M."/>
            <person name="Morin E."/>
            <person name="Andreopoulos B."/>
            <person name="Barry K.W."/>
            <person name="Bonito G."/>
            <person name="Buee M."/>
            <person name="Carver A."/>
            <person name="Chen C."/>
            <person name="Cichocki N."/>
            <person name="Clum A."/>
            <person name="Culley D."/>
            <person name="Crous P.W."/>
            <person name="Fauchery L."/>
            <person name="Girlanda M."/>
            <person name="Hayes R.D."/>
            <person name="Keri Z."/>
            <person name="LaButti K."/>
            <person name="Lipzen A."/>
            <person name="Lombard V."/>
            <person name="Magnuson J."/>
            <person name="Maillard F."/>
            <person name="Murat C."/>
            <person name="Nolan M."/>
            <person name="Ohm R.A."/>
            <person name="Pangilinan J."/>
            <person name="Pereira M.F."/>
            <person name="Perotto S."/>
            <person name="Peter M."/>
            <person name="Pfister S."/>
            <person name="Riley R."/>
            <person name="Sitrit Y."/>
            <person name="Stielow J.B."/>
            <person name="Szollosi G."/>
            <person name="Zifcakova L."/>
            <person name="Stursova M."/>
            <person name="Spatafora J.W."/>
            <person name="Tedersoo L."/>
            <person name="Vaario L.M."/>
            <person name="Yamada A."/>
            <person name="Yan M."/>
            <person name="Wang P."/>
            <person name="Xu J."/>
            <person name="Bruns T."/>
            <person name="Baldrian P."/>
            <person name="Vilgalys R."/>
            <person name="Dunand C."/>
            <person name="Henrissat B."/>
            <person name="Grigoriev I.V."/>
            <person name="Hibbett D."/>
            <person name="Nagy L.G."/>
            <person name="Martin F.M."/>
        </authorList>
    </citation>
    <scope>NUCLEOTIDE SEQUENCE</scope>
    <source>
        <strain evidence="6">UH-Tt-Lm1</strain>
    </source>
</reference>
<dbReference type="SUPFAM" id="SSF144232">
    <property type="entry name" value="HIT/MYND zinc finger-like"/>
    <property type="match status" value="1"/>
</dbReference>
<protein>
    <recommendedName>
        <fullName evidence="5">MYND-type domain-containing protein</fullName>
    </recommendedName>
</protein>
<dbReference type="InterPro" id="IPR002893">
    <property type="entry name" value="Znf_MYND"/>
</dbReference>
<accession>A0A9P6HMY5</accession>